<name>A0A1M5E832_9BACT</name>
<organism evidence="1 2">
    <name type="scientific">Mariniphaga anaerophila</name>
    <dbReference type="NCBI Taxonomy" id="1484053"/>
    <lineage>
        <taxon>Bacteria</taxon>
        <taxon>Pseudomonadati</taxon>
        <taxon>Bacteroidota</taxon>
        <taxon>Bacteroidia</taxon>
        <taxon>Marinilabiliales</taxon>
        <taxon>Prolixibacteraceae</taxon>
        <taxon>Mariniphaga</taxon>
    </lineage>
</organism>
<dbReference type="AlphaFoldDB" id="A0A1M5E832"/>
<protein>
    <submittedName>
        <fullName evidence="1">Uncharacterized protein</fullName>
    </submittedName>
</protein>
<gene>
    <name evidence="1" type="ORF">SAMN05444274_108123</name>
</gene>
<reference evidence="2" key="1">
    <citation type="submission" date="2016-11" db="EMBL/GenBank/DDBJ databases">
        <authorList>
            <person name="Varghese N."/>
            <person name="Submissions S."/>
        </authorList>
    </citation>
    <scope>NUCLEOTIDE SEQUENCE [LARGE SCALE GENOMIC DNA]</scope>
    <source>
        <strain evidence="2">DSM 26910</strain>
    </source>
</reference>
<dbReference type="RefSeq" id="WP_139249756.1">
    <property type="nucleotide sequence ID" value="NZ_FQUM01000008.1"/>
</dbReference>
<dbReference type="Proteomes" id="UP000184164">
    <property type="component" value="Unassembled WGS sequence"/>
</dbReference>
<accession>A0A1M5E832</accession>
<dbReference type="OrthoDB" id="9799897at2"/>
<proteinExistence type="predicted"/>
<sequence length="219" mass="25739">MKTTKFLGLPLLIFVYLVVSVPFQSCEPDDEINECDTCSMVYKPNIYIYPEEQMELSVRLKFPLGGKIVTSIPEYGNGWNINVDTSGVIDNAYSFLFYESKQPDVWQRNYGWEVEADQLDAFFRHNMKDYGFNSAEIQDFIDYWIPRLNSYQVYSICPQTKDIIKRVIQIEFSKQPENVLRLFYVIKGSNQFQDNLTEPAIDEFRRDGYFVTEWGVILE</sequence>
<dbReference type="EMBL" id="FQUM01000008">
    <property type="protein sequence ID" value="SHF75377.1"/>
    <property type="molecule type" value="Genomic_DNA"/>
</dbReference>
<evidence type="ECO:0000313" key="2">
    <source>
        <dbReference type="Proteomes" id="UP000184164"/>
    </source>
</evidence>
<keyword evidence="2" id="KW-1185">Reference proteome</keyword>
<evidence type="ECO:0000313" key="1">
    <source>
        <dbReference type="EMBL" id="SHF75377.1"/>
    </source>
</evidence>
<dbReference type="STRING" id="1484053.SAMN05444274_108123"/>